<keyword evidence="25" id="KW-1185">Reference proteome</keyword>
<feature type="domain" description="Caspase recruitment" evidence="23">
    <location>
        <begin position="33"/>
        <end position="120"/>
    </location>
</feature>
<keyword evidence="4" id="KW-1017">Isopeptide bond</keyword>
<protein>
    <recommendedName>
        <fullName evidence="19">Mitochondrial antiviral-signaling protein</fullName>
    </recommendedName>
    <alternativeName>
        <fullName evidence="20">Interferon beta promoter stimulator protein 1</fullName>
    </alternativeName>
    <alternativeName>
        <fullName evidence="21">Virus-induced-signaling adapter</fullName>
    </alternativeName>
</protein>
<evidence type="ECO:0000256" key="1">
    <source>
        <dbReference type="ARBA" id="ARBA00004275"/>
    </source>
</evidence>
<dbReference type="AlphaFoldDB" id="A0AAD3M4X6"/>
<dbReference type="GO" id="GO:0005741">
    <property type="term" value="C:mitochondrial outer membrane"/>
    <property type="evidence" value="ECO:0007669"/>
    <property type="project" value="UniProtKB-SubCell"/>
</dbReference>
<dbReference type="GO" id="GO:0002753">
    <property type="term" value="P:cytoplasmic pattern recognition receptor signaling pathway"/>
    <property type="evidence" value="ECO:0007669"/>
    <property type="project" value="UniProtKB-ARBA"/>
</dbReference>
<comment type="subcellular location">
    <subcellularLocation>
        <location evidence="2">Mitochondrion outer membrane</location>
        <topology evidence="2">Single-pass membrane protein</topology>
    </subcellularLocation>
    <subcellularLocation>
        <location evidence="1">Peroxisome</location>
    </subcellularLocation>
</comment>
<dbReference type="GO" id="GO:0035591">
    <property type="term" value="F:signaling adaptor activity"/>
    <property type="evidence" value="ECO:0007669"/>
    <property type="project" value="UniProtKB-ARBA"/>
</dbReference>
<keyword evidence="7" id="KW-0399">Innate immunity</keyword>
<dbReference type="GO" id="GO:1900063">
    <property type="term" value="P:regulation of peroxisome organization"/>
    <property type="evidence" value="ECO:0007669"/>
    <property type="project" value="UniProtKB-ARBA"/>
</dbReference>
<dbReference type="Proteomes" id="UP001279410">
    <property type="component" value="Unassembled WGS sequence"/>
</dbReference>
<evidence type="ECO:0000256" key="2">
    <source>
        <dbReference type="ARBA" id="ARBA00004572"/>
    </source>
</evidence>
<keyword evidence="12" id="KW-1133">Transmembrane helix</keyword>
<keyword evidence="13" id="KW-0051">Antiviral defense</keyword>
<evidence type="ECO:0000256" key="3">
    <source>
        <dbReference type="ARBA" id="ARBA00022481"/>
    </source>
</evidence>
<feature type="compositionally biased region" description="Low complexity" evidence="22">
    <location>
        <begin position="378"/>
        <end position="391"/>
    </location>
</feature>
<keyword evidence="6" id="KW-0945">Host-virus interaction</keyword>
<dbReference type="FunFam" id="1.10.533.10:FF:000063">
    <property type="entry name" value="Mitochondrial antiviral-signaling protein"/>
    <property type="match status" value="1"/>
</dbReference>
<evidence type="ECO:0000313" key="24">
    <source>
        <dbReference type="EMBL" id="GLD47652.1"/>
    </source>
</evidence>
<dbReference type="GO" id="GO:0005777">
    <property type="term" value="C:peroxisome"/>
    <property type="evidence" value="ECO:0007669"/>
    <property type="project" value="UniProtKB-SubCell"/>
</dbReference>
<dbReference type="GO" id="GO:0051607">
    <property type="term" value="P:defense response to virus"/>
    <property type="evidence" value="ECO:0007669"/>
    <property type="project" value="UniProtKB-KW"/>
</dbReference>
<dbReference type="SUPFAM" id="SSF47986">
    <property type="entry name" value="DEATH domain"/>
    <property type="match status" value="1"/>
</dbReference>
<evidence type="ECO:0000256" key="20">
    <source>
        <dbReference type="ARBA" id="ARBA00082620"/>
    </source>
</evidence>
<evidence type="ECO:0000256" key="13">
    <source>
        <dbReference type="ARBA" id="ARBA00023118"/>
    </source>
</evidence>
<keyword evidence="3" id="KW-0488">Methylation</keyword>
<reference evidence="24" key="1">
    <citation type="submission" date="2022-08" db="EMBL/GenBank/DDBJ databases">
        <title>Genome sequencing of akame (Lates japonicus).</title>
        <authorList>
            <person name="Hashiguchi Y."/>
            <person name="Takahashi H."/>
        </authorList>
    </citation>
    <scope>NUCLEOTIDE SEQUENCE</scope>
    <source>
        <strain evidence="24">Kochi</strain>
    </source>
</reference>
<feature type="compositionally biased region" description="Low complexity" evidence="22">
    <location>
        <begin position="300"/>
        <end position="309"/>
    </location>
</feature>
<keyword evidence="9" id="KW-1000">Mitochondrion outer membrane</keyword>
<keyword evidence="11" id="KW-0391">Immunity</keyword>
<feature type="region of interest" description="Disordered" evidence="22">
    <location>
        <begin position="125"/>
        <end position="392"/>
    </location>
</feature>
<evidence type="ECO:0000256" key="18">
    <source>
        <dbReference type="ARBA" id="ARBA00023288"/>
    </source>
</evidence>
<keyword evidence="17" id="KW-0576">Peroxisome</keyword>
<evidence type="ECO:0000256" key="7">
    <source>
        <dbReference type="ARBA" id="ARBA00022588"/>
    </source>
</evidence>
<feature type="compositionally biased region" description="Polar residues" evidence="22">
    <location>
        <begin position="410"/>
        <end position="419"/>
    </location>
</feature>
<keyword evidence="5" id="KW-0597">Phosphoprotein</keyword>
<feature type="compositionally biased region" description="Pro residues" evidence="22">
    <location>
        <begin position="204"/>
        <end position="248"/>
    </location>
</feature>
<evidence type="ECO:0000256" key="11">
    <source>
        <dbReference type="ARBA" id="ARBA00022859"/>
    </source>
</evidence>
<dbReference type="InterPro" id="IPR011029">
    <property type="entry name" value="DEATH-like_dom_sf"/>
</dbReference>
<accession>A0AAD3M4X6</accession>
<dbReference type="Pfam" id="PF16739">
    <property type="entry name" value="CARD_2"/>
    <property type="match status" value="1"/>
</dbReference>
<evidence type="ECO:0000256" key="8">
    <source>
        <dbReference type="ARBA" id="ARBA00022692"/>
    </source>
</evidence>
<evidence type="ECO:0000256" key="6">
    <source>
        <dbReference type="ARBA" id="ARBA00022581"/>
    </source>
</evidence>
<evidence type="ECO:0000256" key="12">
    <source>
        <dbReference type="ARBA" id="ARBA00022989"/>
    </source>
</evidence>
<evidence type="ECO:0000256" key="19">
    <source>
        <dbReference type="ARBA" id="ARBA00071084"/>
    </source>
</evidence>
<dbReference type="GO" id="GO:0045071">
    <property type="term" value="P:negative regulation of viral genome replication"/>
    <property type="evidence" value="ECO:0007669"/>
    <property type="project" value="UniProtKB-ARBA"/>
</dbReference>
<keyword evidence="18" id="KW-0449">Lipoprotein</keyword>
<keyword evidence="10" id="KW-0832">Ubl conjugation</keyword>
<evidence type="ECO:0000256" key="4">
    <source>
        <dbReference type="ARBA" id="ARBA00022499"/>
    </source>
</evidence>
<evidence type="ECO:0000256" key="16">
    <source>
        <dbReference type="ARBA" id="ARBA00023139"/>
    </source>
</evidence>
<gene>
    <name evidence="24" type="ORF">AKAME5_000177000</name>
</gene>
<evidence type="ECO:0000256" key="22">
    <source>
        <dbReference type="SAM" id="MobiDB-lite"/>
    </source>
</evidence>
<dbReference type="GO" id="GO:0045087">
    <property type="term" value="P:innate immune response"/>
    <property type="evidence" value="ECO:0007669"/>
    <property type="project" value="UniProtKB-KW"/>
</dbReference>
<dbReference type="EMBL" id="BRZM01000004">
    <property type="protein sequence ID" value="GLD47652.1"/>
    <property type="molecule type" value="Genomic_DNA"/>
</dbReference>
<organism evidence="24 25">
    <name type="scientific">Lates japonicus</name>
    <name type="common">Japanese lates</name>
    <dbReference type="NCBI Taxonomy" id="270547"/>
    <lineage>
        <taxon>Eukaryota</taxon>
        <taxon>Metazoa</taxon>
        <taxon>Chordata</taxon>
        <taxon>Craniata</taxon>
        <taxon>Vertebrata</taxon>
        <taxon>Euteleostomi</taxon>
        <taxon>Actinopterygii</taxon>
        <taxon>Neopterygii</taxon>
        <taxon>Teleostei</taxon>
        <taxon>Neoteleostei</taxon>
        <taxon>Acanthomorphata</taxon>
        <taxon>Carangaria</taxon>
        <taxon>Carangaria incertae sedis</taxon>
        <taxon>Centropomidae</taxon>
        <taxon>Lates</taxon>
    </lineage>
</organism>
<feature type="region of interest" description="Disordered" evidence="22">
    <location>
        <begin position="463"/>
        <end position="488"/>
    </location>
</feature>
<evidence type="ECO:0000256" key="17">
    <source>
        <dbReference type="ARBA" id="ARBA00023140"/>
    </source>
</evidence>
<proteinExistence type="predicted"/>
<evidence type="ECO:0000256" key="10">
    <source>
        <dbReference type="ARBA" id="ARBA00022843"/>
    </source>
</evidence>
<dbReference type="Gene3D" id="1.10.533.10">
    <property type="entry name" value="Death Domain, Fas"/>
    <property type="match status" value="1"/>
</dbReference>
<dbReference type="CDD" id="cd08811">
    <property type="entry name" value="CARD_IPS1"/>
    <property type="match status" value="1"/>
</dbReference>
<dbReference type="GO" id="GO:1900227">
    <property type="term" value="P:positive regulation of NLRP3 inflammasome complex assembly"/>
    <property type="evidence" value="ECO:0007669"/>
    <property type="project" value="UniProtKB-ARBA"/>
</dbReference>
<evidence type="ECO:0000256" key="21">
    <source>
        <dbReference type="ARBA" id="ARBA00083233"/>
    </source>
</evidence>
<dbReference type="GO" id="GO:0032755">
    <property type="term" value="P:positive regulation of interleukin-6 production"/>
    <property type="evidence" value="ECO:0007669"/>
    <property type="project" value="UniProtKB-ARBA"/>
</dbReference>
<evidence type="ECO:0000256" key="5">
    <source>
        <dbReference type="ARBA" id="ARBA00022553"/>
    </source>
</evidence>
<dbReference type="GO" id="GO:0002230">
    <property type="term" value="P:positive regulation of defense response to virus by host"/>
    <property type="evidence" value="ECO:0007669"/>
    <property type="project" value="UniProtKB-ARBA"/>
</dbReference>
<keyword evidence="14" id="KW-0496">Mitochondrion</keyword>
<evidence type="ECO:0000313" key="25">
    <source>
        <dbReference type="Proteomes" id="UP001279410"/>
    </source>
</evidence>
<feature type="compositionally biased region" description="Polar residues" evidence="22">
    <location>
        <begin position="317"/>
        <end position="333"/>
    </location>
</feature>
<feature type="compositionally biased region" description="Low complexity" evidence="22">
    <location>
        <begin position="162"/>
        <end position="185"/>
    </location>
</feature>
<dbReference type="GO" id="GO:0032728">
    <property type="term" value="P:positive regulation of interferon-beta production"/>
    <property type="evidence" value="ECO:0007669"/>
    <property type="project" value="UniProtKB-ARBA"/>
</dbReference>
<evidence type="ECO:0000256" key="14">
    <source>
        <dbReference type="ARBA" id="ARBA00023128"/>
    </source>
</evidence>
<evidence type="ECO:0000256" key="15">
    <source>
        <dbReference type="ARBA" id="ARBA00023136"/>
    </source>
</evidence>
<keyword evidence="16" id="KW-0564">Palmitate</keyword>
<dbReference type="InterPro" id="IPR031964">
    <property type="entry name" value="CARD_dom"/>
</dbReference>
<dbReference type="InterPro" id="IPR042144">
    <property type="entry name" value="CARD_IPS1"/>
</dbReference>
<dbReference type="GO" id="GO:0032727">
    <property type="term" value="P:positive regulation of interferon-alpha production"/>
    <property type="evidence" value="ECO:0007669"/>
    <property type="project" value="UniProtKB-ARBA"/>
</dbReference>
<keyword evidence="8" id="KW-0812">Transmembrane</keyword>
<keyword evidence="15" id="KW-0472">Membrane</keyword>
<sequence>MFPVADKEEKSTTYLQKLRRESTKTRKMSFASDKLYNGYLRRNMPMIVTKVKVKEIMPYLPCLTIHDRENIEAKRETYGNYDGMVLLLDCLKRRENWPEQFIEALEACEQKTIAAEIRAEYNALRGVNNSNPSSPSTTVTRAHVHPAPSGSPVSIPENGGNTQAAVTPPAQASAPPQPAVQASPPLETPVHPQAQGSPAHEPEAVPPPEPVPEPPQPTQAEVAPPPSTPPPSPETPRTPASTPPPSPPQREINAHQEPEENTESDIIAMIPDQVSPGKRQVPVNSVATPLLSRPGEQGETETPAAAATEVRPPQSPAPTQVNSDVTDGSSFPTLTPEKPPVQDTAPPADKIPPVVLEREEISEPSATQVVERSPQPETAAAAAPLPTGAAGMDASVFDDTLCLSKPGQLVSMQPQNHDSPTIPAHNPPSQPYSGDTQRLEISEAAPESISSVCSAVTSTTVNTASGLPCQENGLSLDHNEPEENQYDSPNLSLETQVNVVQFSEEPSILNLDGQTSAPQAQNINGEAAREITPSPPSSFTTAADTASGLDAPSEPAPPVITPEVKTLPDSEEETASRFLPANTKYILTAAGVGACALLMAWKFKN</sequence>
<feature type="region of interest" description="Disordered" evidence="22">
    <location>
        <begin position="407"/>
        <end position="449"/>
    </location>
</feature>
<name>A0AAD3M4X6_LATJO</name>
<feature type="region of interest" description="Disordered" evidence="22">
    <location>
        <begin position="517"/>
        <end position="577"/>
    </location>
</feature>
<evidence type="ECO:0000259" key="23">
    <source>
        <dbReference type="Pfam" id="PF16739"/>
    </source>
</evidence>
<evidence type="ECO:0000256" key="9">
    <source>
        <dbReference type="ARBA" id="ARBA00022787"/>
    </source>
</evidence>
<feature type="compositionally biased region" description="Low complexity" evidence="22">
    <location>
        <begin position="127"/>
        <end position="140"/>
    </location>
</feature>
<dbReference type="GO" id="GO:0070585">
    <property type="term" value="P:protein localization to mitochondrion"/>
    <property type="evidence" value="ECO:0007669"/>
    <property type="project" value="UniProtKB-ARBA"/>
</dbReference>
<comment type="caution">
    <text evidence="24">The sequence shown here is derived from an EMBL/GenBank/DDBJ whole genome shotgun (WGS) entry which is preliminary data.</text>
</comment>